<name>A0A9Q3GUX1_9BASI</name>
<dbReference type="AlphaFoldDB" id="A0A9Q3GUX1"/>
<keyword evidence="2" id="KW-1185">Reference proteome</keyword>
<dbReference type="EMBL" id="AVOT02005762">
    <property type="protein sequence ID" value="MBW0479904.1"/>
    <property type="molecule type" value="Genomic_DNA"/>
</dbReference>
<comment type="caution">
    <text evidence="1">The sequence shown here is derived from an EMBL/GenBank/DDBJ whole genome shotgun (WGS) entry which is preliminary data.</text>
</comment>
<gene>
    <name evidence="1" type="ORF">O181_019619</name>
</gene>
<protein>
    <submittedName>
        <fullName evidence="1">Uncharacterized protein</fullName>
    </submittedName>
</protein>
<reference evidence="1" key="1">
    <citation type="submission" date="2021-03" db="EMBL/GenBank/DDBJ databases">
        <title>Draft genome sequence of rust myrtle Austropuccinia psidii MF-1, a brazilian biotype.</title>
        <authorList>
            <person name="Quecine M.C."/>
            <person name="Pachon D.M.R."/>
            <person name="Bonatelli M.L."/>
            <person name="Correr F.H."/>
            <person name="Franceschini L.M."/>
            <person name="Leite T.F."/>
            <person name="Margarido G.R.A."/>
            <person name="Almeida C.A."/>
            <person name="Ferrarezi J.A."/>
            <person name="Labate C.A."/>
        </authorList>
    </citation>
    <scope>NUCLEOTIDE SEQUENCE</scope>
    <source>
        <strain evidence="1">MF-1</strain>
    </source>
</reference>
<sequence>MNFSYENRPLSPRGTYPVHNSNKREEIIHINKCIYVCAVLHNALVDAGDNSHNELSENGEDGTGGHEMPNFVDISQVRRTQLQYLFLEFYESNVD</sequence>
<evidence type="ECO:0000313" key="1">
    <source>
        <dbReference type="EMBL" id="MBW0479904.1"/>
    </source>
</evidence>
<organism evidence="1 2">
    <name type="scientific">Austropuccinia psidii MF-1</name>
    <dbReference type="NCBI Taxonomy" id="1389203"/>
    <lineage>
        <taxon>Eukaryota</taxon>
        <taxon>Fungi</taxon>
        <taxon>Dikarya</taxon>
        <taxon>Basidiomycota</taxon>
        <taxon>Pucciniomycotina</taxon>
        <taxon>Pucciniomycetes</taxon>
        <taxon>Pucciniales</taxon>
        <taxon>Sphaerophragmiaceae</taxon>
        <taxon>Austropuccinia</taxon>
    </lineage>
</organism>
<evidence type="ECO:0000313" key="2">
    <source>
        <dbReference type="Proteomes" id="UP000765509"/>
    </source>
</evidence>
<dbReference type="Proteomes" id="UP000765509">
    <property type="component" value="Unassembled WGS sequence"/>
</dbReference>
<accession>A0A9Q3GUX1</accession>
<proteinExistence type="predicted"/>
<dbReference type="OrthoDB" id="2649667at2759"/>